<dbReference type="Proteomes" id="UP000032360">
    <property type="component" value="Unassembled WGS sequence"/>
</dbReference>
<dbReference type="EMBL" id="JXYS01000070">
    <property type="protein sequence ID" value="KJF16912.1"/>
    <property type="molecule type" value="Genomic_DNA"/>
</dbReference>
<proteinExistence type="predicted"/>
<dbReference type="AlphaFoldDB" id="A0A0D8HGM4"/>
<feature type="transmembrane region" description="Helical" evidence="1">
    <location>
        <begin position="66"/>
        <end position="86"/>
    </location>
</feature>
<keyword evidence="1" id="KW-1133">Transmembrane helix</keyword>
<keyword evidence="1" id="KW-0472">Membrane</keyword>
<feature type="transmembrane region" description="Helical" evidence="1">
    <location>
        <begin position="41"/>
        <end position="60"/>
    </location>
</feature>
<evidence type="ECO:0000313" key="2">
    <source>
        <dbReference type="EMBL" id="KJF16912.1"/>
    </source>
</evidence>
<evidence type="ECO:0000313" key="3">
    <source>
        <dbReference type="Proteomes" id="UP000032360"/>
    </source>
</evidence>
<reference evidence="2 3" key="1">
    <citation type="submission" date="2015-01" db="EMBL/GenBank/DDBJ databases">
        <title>Draft genome of the acidophilic iron oxidizer Acidithrix ferrooxidans strain Py-F3.</title>
        <authorList>
            <person name="Poehlein A."/>
            <person name="Eisen S."/>
            <person name="Schloemann M."/>
            <person name="Johnson B.D."/>
            <person name="Daniel R."/>
            <person name="Muehling M."/>
        </authorList>
    </citation>
    <scope>NUCLEOTIDE SEQUENCE [LARGE SCALE GENOMIC DNA]</scope>
    <source>
        <strain evidence="2 3">Py-F3</strain>
    </source>
</reference>
<comment type="caution">
    <text evidence="2">The sequence shown here is derived from an EMBL/GenBank/DDBJ whole genome shotgun (WGS) entry which is preliminary data.</text>
</comment>
<accession>A0A0D8HGM4</accession>
<gene>
    <name evidence="2" type="ORF">AXFE_21950</name>
</gene>
<name>A0A0D8HGM4_9ACTN</name>
<protein>
    <submittedName>
        <fullName evidence="2">Uncharacterized protein</fullName>
    </submittedName>
</protein>
<keyword evidence="3" id="KW-1185">Reference proteome</keyword>
<keyword evidence="1" id="KW-0812">Transmembrane</keyword>
<organism evidence="2 3">
    <name type="scientific">Acidithrix ferrooxidans</name>
    <dbReference type="NCBI Taxonomy" id="1280514"/>
    <lineage>
        <taxon>Bacteria</taxon>
        <taxon>Bacillati</taxon>
        <taxon>Actinomycetota</taxon>
        <taxon>Acidimicrobiia</taxon>
        <taxon>Acidimicrobiales</taxon>
        <taxon>Acidimicrobiaceae</taxon>
        <taxon>Acidithrix</taxon>
    </lineage>
</organism>
<feature type="transmembrane region" description="Helical" evidence="1">
    <location>
        <begin position="12"/>
        <end position="34"/>
    </location>
</feature>
<sequence>MLVACVVDDIRLHHPLGMIVSPIFVSVFLSNYYWGSPRGEIHLLWLSVGLVEISVAYTFRHEGLNVVAFPLAAIGIVTMIGAVVVYRKKTRYHSEILN</sequence>
<evidence type="ECO:0000256" key="1">
    <source>
        <dbReference type="SAM" id="Phobius"/>
    </source>
</evidence>